<accession>A0A8H5WZW8</accession>
<gene>
    <name evidence="2" type="ORF">FHETE_2271</name>
</gene>
<feature type="transmembrane region" description="Helical" evidence="1">
    <location>
        <begin position="32"/>
        <end position="53"/>
    </location>
</feature>
<dbReference type="AlphaFoldDB" id="A0A8H5WZW8"/>
<sequence>MGILVIIWYFLHYGWQMIKFFPRALKGVFQIILPLTIFTIIVSAIQGLVVGFWSTGTQIENPRWFVKNIVTFEIYEWLKEPGGRNLLRIPRAPYHIQRLYNPLDWTKEVGIVRPRGWSTNSYGLLASLEDLHRIRRYSGDPGWHHWIYLSANDEPLNDTWNADPWDKAFLDLLEHRDKYELQGRANFNYITCPKSYLCRHWSISGPALIHFTNEPVQRDATEEISLEPILDPVSVRVFQLPLEQPVIPGIFPSQFEQMRSITASNSTYWETRDKYSDLEQVRGQSLEVLKKMEDEYPLTYGMLVWLEDKWVSYWDLDDSLLVALCRFLSYLPAAQLGHYVRTTWHSLYLWWNNGFDVQLRKDIGTLLTLDPIADDPVERQLQYSLSRLKEEDKEKFGNLYLDEMISARVQDALKRKDW</sequence>
<dbReference type="Proteomes" id="UP000567885">
    <property type="component" value="Unassembled WGS sequence"/>
</dbReference>
<reference evidence="2 3" key="1">
    <citation type="submission" date="2020-05" db="EMBL/GenBank/DDBJ databases">
        <title>Identification and distribution of gene clusters putatively required for synthesis of sphingolipid metabolism inhibitors in phylogenetically diverse species of the filamentous fungus Fusarium.</title>
        <authorList>
            <person name="Kim H.-S."/>
            <person name="Busman M."/>
            <person name="Brown D.W."/>
            <person name="Divon H."/>
            <person name="Uhlig S."/>
            <person name="Proctor R.H."/>
        </authorList>
    </citation>
    <scope>NUCLEOTIDE SEQUENCE [LARGE SCALE GENOMIC DNA]</scope>
    <source>
        <strain evidence="2 3">NRRL 20693</strain>
    </source>
</reference>
<keyword evidence="1" id="KW-0812">Transmembrane</keyword>
<evidence type="ECO:0000256" key="1">
    <source>
        <dbReference type="SAM" id="Phobius"/>
    </source>
</evidence>
<protein>
    <submittedName>
        <fullName evidence="2">Uncharacterized protein</fullName>
    </submittedName>
</protein>
<comment type="caution">
    <text evidence="2">The sequence shown here is derived from an EMBL/GenBank/DDBJ whole genome shotgun (WGS) entry which is preliminary data.</text>
</comment>
<dbReference type="EMBL" id="JAAGWQ010000035">
    <property type="protein sequence ID" value="KAF5676144.1"/>
    <property type="molecule type" value="Genomic_DNA"/>
</dbReference>
<evidence type="ECO:0000313" key="3">
    <source>
        <dbReference type="Proteomes" id="UP000567885"/>
    </source>
</evidence>
<keyword evidence="1" id="KW-1133">Transmembrane helix</keyword>
<organism evidence="2 3">
    <name type="scientific">Fusarium heterosporum</name>
    <dbReference type="NCBI Taxonomy" id="42747"/>
    <lineage>
        <taxon>Eukaryota</taxon>
        <taxon>Fungi</taxon>
        <taxon>Dikarya</taxon>
        <taxon>Ascomycota</taxon>
        <taxon>Pezizomycotina</taxon>
        <taxon>Sordariomycetes</taxon>
        <taxon>Hypocreomycetidae</taxon>
        <taxon>Hypocreales</taxon>
        <taxon>Nectriaceae</taxon>
        <taxon>Fusarium</taxon>
        <taxon>Fusarium heterosporum species complex</taxon>
    </lineage>
</organism>
<evidence type="ECO:0000313" key="2">
    <source>
        <dbReference type="EMBL" id="KAF5676144.1"/>
    </source>
</evidence>
<dbReference type="OrthoDB" id="5015154at2759"/>
<keyword evidence="1" id="KW-0472">Membrane</keyword>
<proteinExistence type="predicted"/>
<name>A0A8H5WZW8_FUSHE</name>
<keyword evidence="3" id="KW-1185">Reference proteome</keyword>